<dbReference type="AlphaFoldDB" id="A0A931CE78"/>
<dbReference type="PANTHER" id="PTHR45527">
    <property type="entry name" value="NONRIBOSOMAL PEPTIDE SYNTHETASE"/>
    <property type="match status" value="1"/>
</dbReference>
<dbReference type="SMART" id="SM00823">
    <property type="entry name" value="PKS_PP"/>
    <property type="match status" value="1"/>
</dbReference>
<dbReference type="InterPro" id="IPR036736">
    <property type="entry name" value="ACP-like_sf"/>
</dbReference>
<dbReference type="Gene3D" id="1.10.1200.10">
    <property type="entry name" value="ACP-like"/>
    <property type="match status" value="1"/>
</dbReference>
<keyword evidence="5" id="KW-1185">Reference proteome</keyword>
<dbReference type="PROSITE" id="PS00455">
    <property type="entry name" value="AMP_BINDING"/>
    <property type="match status" value="1"/>
</dbReference>
<dbReference type="InterPro" id="IPR042099">
    <property type="entry name" value="ANL_N_sf"/>
</dbReference>
<dbReference type="PROSITE" id="PS50075">
    <property type="entry name" value="CARRIER"/>
    <property type="match status" value="1"/>
</dbReference>
<dbReference type="GO" id="GO:0031177">
    <property type="term" value="F:phosphopantetheine binding"/>
    <property type="evidence" value="ECO:0007669"/>
    <property type="project" value="InterPro"/>
</dbReference>
<evidence type="ECO:0000256" key="1">
    <source>
        <dbReference type="ARBA" id="ARBA00022450"/>
    </source>
</evidence>
<dbReference type="InterPro" id="IPR025110">
    <property type="entry name" value="AMP-bd_C"/>
</dbReference>
<evidence type="ECO:0000259" key="3">
    <source>
        <dbReference type="PROSITE" id="PS50075"/>
    </source>
</evidence>
<dbReference type="PANTHER" id="PTHR45527:SF1">
    <property type="entry name" value="FATTY ACID SYNTHASE"/>
    <property type="match status" value="1"/>
</dbReference>
<keyword evidence="2" id="KW-0597">Phosphoprotein</keyword>
<reference evidence="4" key="1">
    <citation type="submission" date="2020-11" db="EMBL/GenBank/DDBJ databases">
        <title>Isolation and identification of active actinomycetes.</title>
        <authorList>
            <person name="Sun X."/>
        </authorList>
    </citation>
    <scope>NUCLEOTIDE SEQUENCE</scope>
    <source>
        <strain evidence="4">NEAU-A11</strain>
    </source>
</reference>
<dbReference type="InterPro" id="IPR020806">
    <property type="entry name" value="PKS_PP-bd"/>
</dbReference>
<dbReference type="Pfam" id="PF00501">
    <property type="entry name" value="AMP-binding"/>
    <property type="match status" value="2"/>
</dbReference>
<dbReference type="InterPro" id="IPR009081">
    <property type="entry name" value="PP-bd_ACP"/>
</dbReference>
<evidence type="ECO:0000256" key="2">
    <source>
        <dbReference type="ARBA" id="ARBA00022553"/>
    </source>
</evidence>
<accession>A0A931CE78</accession>
<dbReference type="CDD" id="cd05930">
    <property type="entry name" value="A_NRPS"/>
    <property type="match status" value="1"/>
</dbReference>
<sequence>MVDPTEPAPPAADRTVLDLLADRISATPHAPAIARGSTRWDFAELGSRVDAYAAGLISEGVRRGDVVGIDGRRDAETVATVLAVMAAGAVALPLDPGQGRLRRQSLLDEAGAKILVTPPPSSADAAPAPPRPEDPAYIFFTSGTTGRPKGILGRHGSLAHFVSWERRTLGFGPHDRVAQVAALCFDAMLKDLLPALTGGAALCLPPVDKPFEHPDVVLDWLAGERITVVQTVPSVLGAWLDTVAAGSSRPDLSALRLVCLSGEPLQAALVRRFRSVFPTFTGRIVNLYGVTEATVLQSWYEVPADPGDGIQPVGHAIDDVQLLVLDRHGALCGPGEAGEVVIRSPHLTAGYLHGEPAFEPNPFRDDPSDLVYRTGDLGRLAPDGTLSIVGRLDDQVKIHGVRVQPAEVSAVLATHPEVASAVVVVRDAALVGYFVPHTDAAPAPAELRSYLAERLASAAVPGRFVRLDAFPLGENGKVDRAALPQPPDVVATDDGPLSATEQRVARIWTEVLKVPGAGRGDDFFALGGQSLTMFQVIARLSTELDAEVSMRQFFENSTLAELSAVVDKEAGRG</sequence>
<dbReference type="Proteomes" id="UP000598146">
    <property type="component" value="Unassembled WGS sequence"/>
</dbReference>
<organism evidence="4 5">
    <name type="scientific">Actinoplanes aureus</name>
    <dbReference type="NCBI Taxonomy" id="2792083"/>
    <lineage>
        <taxon>Bacteria</taxon>
        <taxon>Bacillati</taxon>
        <taxon>Actinomycetota</taxon>
        <taxon>Actinomycetes</taxon>
        <taxon>Micromonosporales</taxon>
        <taxon>Micromonosporaceae</taxon>
        <taxon>Actinoplanes</taxon>
    </lineage>
</organism>
<dbReference type="EMBL" id="JADQTO010000020">
    <property type="protein sequence ID" value="MBG0566357.1"/>
    <property type="molecule type" value="Genomic_DNA"/>
</dbReference>
<keyword evidence="1" id="KW-0596">Phosphopantetheine</keyword>
<gene>
    <name evidence="4" type="ORF">I4J89_33410</name>
</gene>
<dbReference type="Pfam" id="PF13193">
    <property type="entry name" value="AMP-binding_C"/>
    <property type="match status" value="1"/>
</dbReference>
<dbReference type="SUPFAM" id="SSF56801">
    <property type="entry name" value="Acetyl-CoA synthetase-like"/>
    <property type="match status" value="1"/>
</dbReference>
<dbReference type="GO" id="GO:0044550">
    <property type="term" value="P:secondary metabolite biosynthetic process"/>
    <property type="evidence" value="ECO:0007669"/>
    <property type="project" value="TreeGrafter"/>
</dbReference>
<dbReference type="InterPro" id="IPR000873">
    <property type="entry name" value="AMP-dep_synth/lig_dom"/>
</dbReference>
<dbReference type="InterPro" id="IPR045851">
    <property type="entry name" value="AMP-bd_C_sf"/>
</dbReference>
<dbReference type="GO" id="GO:0005737">
    <property type="term" value="C:cytoplasm"/>
    <property type="evidence" value="ECO:0007669"/>
    <property type="project" value="TreeGrafter"/>
</dbReference>
<name>A0A931CE78_9ACTN</name>
<protein>
    <submittedName>
        <fullName evidence="4">Non-ribosomal peptide synthetase</fullName>
    </submittedName>
</protein>
<comment type="caution">
    <text evidence="4">The sequence shown here is derived from an EMBL/GenBank/DDBJ whole genome shotgun (WGS) entry which is preliminary data.</text>
</comment>
<dbReference type="Gene3D" id="3.40.50.12780">
    <property type="entry name" value="N-terminal domain of ligase-like"/>
    <property type="match status" value="1"/>
</dbReference>
<feature type="domain" description="Carrier" evidence="3">
    <location>
        <begin position="495"/>
        <end position="570"/>
    </location>
</feature>
<dbReference type="SUPFAM" id="SSF47336">
    <property type="entry name" value="ACP-like"/>
    <property type="match status" value="1"/>
</dbReference>
<dbReference type="InterPro" id="IPR020845">
    <property type="entry name" value="AMP-binding_CS"/>
</dbReference>
<dbReference type="Pfam" id="PF00550">
    <property type="entry name" value="PP-binding"/>
    <property type="match status" value="1"/>
</dbReference>
<dbReference type="RefSeq" id="WP_196418138.1">
    <property type="nucleotide sequence ID" value="NZ_JADQTO010000020.1"/>
</dbReference>
<evidence type="ECO:0000313" key="4">
    <source>
        <dbReference type="EMBL" id="MBG0566357.1"/>
    </source>
</evidence>
<dbReference type="GO" id="GO:0043041">
    <property type="term" value="P:amino acid activation for nonribosomal peptide biosynthetic process"/>
    <property type="evidence" value="ECO:0007669"/>
    <property type="project" value="TreeGrafter"/>
</dbReference>
<dbReference type="Gene3D" id="3.30.300.30">
    <property type="match status" value="1"/>
</dbReference>
<evidence type="ECO:0000313" key="5">
    <source>
        <dbReference type="Proteomes" id="UP000598146"/>
    </source>
</evidence>
<proteinExistence type="predicted"/>